<dbReference type="Proteomes" id="UP000054498">
    <property type="component" value="Unassembled WGS sequence"/>
</dbReference>
<dbReference type="SMART" id="SM01178">
    <property type="entry name" value="DUF4217"/>
    <property type="match status" value="1"/>
</dbReference>
<accession>A0A0D2MW16</accession>
<evidence type="ECO:0000313" key="5">
    <source>
        <dbReference type="EMBL" id="KIZ06730.1"/>
    </source>
</evidence>
<dbReference type="AlphaFoldDB" id="A0A0D2MW16"/>
<dbReference type="InterPro" id="IPR025313">
    <property type="entry name" value="SPB4-like_CTE"/>
</dbReference>
<evidence type="ECO:0000256" key="3">
    <source>
        <dbReference type="SAM" id="MobiDB-lite"/>
    </source>
</evidence>
<dbReference type="RefSeq" id="XP_013905749.1">
    <property type="nucleotide sequence ID" value="XM_014050295.1"/>
</dbReference>
<protein>
    <submittedName>
        <fullName evidence="5">DEAD-box ATP-dependent RNA helicase 17</fullName>
    </submittedName>
</protein>
<dbReference type="STRING" id="145388.A0A0D2MW16"/>
<keyword evidence="6" id="KW-1185">Reference proteome</keyword>
<feature type="region of interest" description="Disordered" evidence="3">
    <location>
        <begin position="1"/>
        <end position="45"/>
    </location>
</feature>
<keyword evidence="1" id="KW-0378">Hydrolase</keyword>
<dbReference type="Pfam" id="PF13959">
    <property type="entry name" value="CTE_SPB4"/>
    <property type="match status" value="1"/>
</dbReference>
<dbReference type="EMBL" id="KK100337">
    <property type="protein sequence ID" value="KIZ06730.1"/>
    <property type="molecule type" value="Genomic_DNA"/>
</dbReference>
<feature type="compositionally biased region" description="Basic and acidic residues" evidence="3">
    <location>
        <begin position="1"/>
        <end position="12"/>
    </location>
</feature>
<feature type="domain" description="ATP-dependent rRNA helicase SPB4-like C-terminal extension" evidence="4">
    <location>
        <begin position="50"/>
        <end position="115"/>
    </location>
</feature>
<keyword evidence="2 5" id="KW-0347">Helicase</keyword>
<dbReference type="KEGG" id="mng:MNEG_1226"/>
<sequence length="154" mass="16350">MAERGVALKEEPLPSLLRALPPAPSPKHAKRPWHDAGGGGVGEGSPEVLSLQRRLMAVVSGDPKLQALAADAFRSFLRAYAVHPSHLKPIFRVKALHLGHVAASFALQEQPSALGGSGASKERKRRKAEARFEEAARGKKKMRASARAAAAGGR</sequence>
<dbReference type="GeneID" id="25729604"/>
<keyword evidence="2 5" id="KW-0067">ATP-binding</keyword>
<dbReference type="OrthoDB" id="422663at2759"/>
<evidence type="ECO:0000256" key="2">
    <source>
        <dbReference type="ARBA" id="ARBA00022806"/>
    </source>
</evidence>
<gene>
    <name evidence="5" type="ORF">MNEG_1226</name>
</gene>
<evidence type="ECO:0000313" key="6">
    <source>
        <dbReference type="Proteomes" id="UP000054498"/>
    </source>
</evidence>
<evidence type="ECO:0000256" key="1">
    <source>
        <dbReference type="ARBA" id="ARBA00022801"/>
    </source>
</evidence>
<feature type="compositionally biased region" description="Low complexity" evidence="3">
    <location>
        <begin position="145"/>
        <end position="154"/>
    </location>
</feature>
<evidence type="ECO:0000259" key="4">
    <source>
        <dbReference type="SMART" id="SM01178"/>
    </source>
</evidence>
<dbReference type="GO" id="GO:0016787">
    <property type="term" value="F:hydrolase activity"/>
    <property type="evidence" value="ECO:0007669"/>
    <property type="project" value="UniProtKB-KW"/>
</dbReference>
<proteinExistence type="predicted"/>
<keyword evidence="2 5" id="KW-0547">Nucleotide-binding</keyword>
<feature type="region of interest" description="Disordered" evidence="3">
    <location>
        <begin position="109"/>
        <end position="154"/>
    </location>
</feature>
<reference evidence="5 6" key="1">
    <citation type="journal article" date="2013" name="BMC Genomics">
        <title>Reconstruction of the lipid metabolism for the microalga Monoraphidium neglectum from its genome sequence reveals characteristics suitable for biofuel production.</title>
        <authorList>
            <person name="Bogen C."/>
            <person name="Al-Dilaimi A."/>
            <person name="Albersmeier A."/>
            <person name="Wichmann J."/>
            <person name="Grundmann M."/>
            <person name="Rupp O."/>
            <person name="Lauersen K.J."/>
            <person name="Blifernez-Klassen O."/>
            <person name="Kalinowski J."/>
            <person name="Goesmann A."/>
            <person name="Mussgnug J.H."/>
            <person name="Kruse O."/>
        </authorList>
    </citation>
    <scope>NUCLEOTIDE SEQUENCE [LARGE SCALE GENOMIC DNA]</scope>
    <source>
        <strain evidence="5 6">SAG 48.87</strain>
    </source>
</reference>
<name>A0A0D2MW16_9CHLO</name>
<organism evidence="5 6">
    <name type="scientific">Monoraphidium neglectum</name>
    <dbReference type="NCBI Taxonomy" id="145388"/>
    <lineage>
        <taxon>Eukaryota</taxon>
        <taxon>Viridiplantae</taxon>
        <taxon>Chlorophyta</taxon>
        <taxon>core chlorophytes</taxon>
        <taxon>Chlorophyceae</taxon>
        <taxon>CS clade</taxon>
        <taxon>Sphaeropleales</taxon>
        <taxon>Selenastraceae</taxon>
        <taxon>Monoraphidium</taxon>
    </lineage>
</organism>
<dbReference type="GO" id="GO:0004386">
    <property type="term" value="F:helicase activity"/>
    <property type="evidence" value="ECO:0007669"/>
    <property type="project" value="UniProtKB-KW"/>
</dbReference>